<sequence length="1183" mass="125521">MSTSPVSSKTDRPAAPTPDAPSTKHGVFLRALKNSGTTPPRAAGPGDKAPALSDYASIGKPGAQGADTVVYVTADGERVLVARSTNPDLYEQVLADAKALPTVQARLAEGYTLAGADGQAPAALAGYAGVPERLSDRLLAYSTPEGKVLVDVARSPELAKQVKADLETLAALDGSVAQGYERAGSERAPEAADNYLNIGPPDETGPGVIRYETQDGHKVVIAERENPEAYAAAKKAYQALAEVNQRQAEGYRAAAADEAPPPYVGTDIEAPGKGGTLSYRHGDDKVVVDPHTNPALYAYLEGMRTIEADPGRSSAVQGALDGGASLAGLDAKAPKLNDYQEFHWQVGEEGNVLSYQTHDGQNVVVSRDLTPELFEQVKADKLRWDKIHASENEGYKLAGPHDFMKGDSWTIGPPDELTDGLIRYETPDQGKVIVSRDLSPQLYQEVLDRWDTMSTKPVDDTRANYELKPESELDILAMGTGQHGDGDNAPELNVQELATKDLIDGYKKGVEDGSIGKDDPRAQLVRALEAQAAYQNGRGVTGYEEATRPFNTTWRESDDKQTQLTSADMHDFIDGPKLQERLTALFDDPTIQKDYADKLTGALERIPDKDKIKQNLIDTLNSDAYTRYLDDLKGQGRQNEASQDVNRMLAALNVLDPEEGKKAAQRLQVNALTSDLNELVDDPSKIEQSVKNKAAGDLFTLIKSILSSSAGISRQTYNSIDGFIKEFAGDAKLTEVTKAIEELQTKFKNGEMVTADDISKAVQKPYVPLEDRGKIAGFLGTLNNAGILGSFSGALSLVSGIYTLTKGGEALASDPLARLGVARDFINFLSMGPQFAKLFDQGLSVLGKNGVADALGVSKTLKENLGASWIPTWDKPPQISSVPLYVPELPEVTTGVADELRRDGNAIADRVLSEATPPAAPAVPATGSGSGAAVGNDAKGIQGLMDDLANSSKIPPVKSSTGTRIAGSALKTLGALSDGVGGVADIVLGAFSLKSSVASNDKAGIAMGSLQVVSGTMGMAAGGIGIAGLFGSVGAASALTGPLFLGALILGGIAAIAGIFINHNKKQKVTDGEGDWYKELAKDGLMQADWAEKLEYARYEIHHYGGRDTPDDDSLFRYQSSEFEHFKDTPQKGGSSSNRLDGTLHKDYVSPEEAAAKAKAEEEQDKQPERPTRGGGGAGARLV</sequence>
<organism evidence="3 4">
    <name type="scientific">Ectopseudomonas oleovorans</name>
    <name type="common">Pseudomonas oleovorans</name>
    <dbReference type="NCBI Taxonomy" id="301"/>
    <lineage>
        <taxon>Bacteria</taxon>
        <taxon>Pseudomonadati</taxon>
        <taxon>Pseudomonadota</taxon>
        <taxon>Gammaproteobacteria</taxon>
        <taxon>Pseudomonadales</taxon>
        <taxon>Pseudomonadaceae</taxon>
        <taxon>Ectopseudomonas</taxon>
    </lineage>
</organism>
<feature type="region of interest" description="Disordered" evidence="1">
    <location>
        <begin position="1126"/>
        <end position="1183"/>
    </location>
</feature>
<comment type="caution">
    <text evidence="3">The sequence shown here is derived from an EMBL/GenBank/DDBJ whole genome shotgun (WGS) entry which is preliminary data.</text>
</comment>
<feature type="transmembrane region" description="Helical" evidence="2">
    <location>
        <begin position="1043"/>
        <end position="1061"/>
    </location>
</feature>
<proteinExistence type="predicted"/>
<keyword evidence="2" id="KW-0472">Membrane</keyword>
<keyword evidence="2" id="KW-0812">Transmembrane</keyword>
<feature type="compositionally biased region" description="Gly residues" evidence="1">
    <location>
        <begin position="1173"/>
        <end position="1183"/>
    </location>
</feature>
<dbReference type="EMBL" id="QRDL01000008">
    <property type="protein sequence ID" value="RED00353.1"/>
    <property type="molecule type" value="Genomic_DNA"/>
</dbReference>
<feature type="compositionally biased region" description="Basic and acidic residues" evidence="1">
    <location>
        <begin position="1142"/>
        <end position="1172"/>
    </location>
</feature>
<feature type="region of interest" description="Disordered" evidence="1">
    <location>
        <begin position="1"/>
        <end position="61"/>
    </location>
</feature>
<dbReference type="Proteomes" id="UP000256988">
    <property type="component" value="Unassembled WGS sequence"/>
</dbReference>
<evidence type="ECO:0000256" key="1">
    <source>
        <dbReference type="SAM" id="MobiDB-lite"/>
    </source>
</evidence>
<feature type="transmembrane region" description="Helical" evidence="2">
    <location>
        <begin position="1005"/>
        <end position="1031"/>
    </location>
</feature>
<evidence type="ECO:0000256" key="2">
    <source>
        <dbReference type="SAM" id="Phobius"/>
    </source>
</evidence>
<dbReference type="RefSeq" id="WP_115946918.1">
    <property type="nucleotide sequence ID" value="NZ_QRDL01000008.1"/>
</dbReference>
<evidence type="ECO:0000313" key="4">
    <source>
        <dbReference type="Proteomes" id="UP000256988"/>
    </source>
</evidence>
<reference evidence="3 4" key="1">
    <citation type="submission" date="2018-07" db="EMBL/GenBank/DDBJ databases">
        <title>Genome sequencing of rice bacterial endophytes.</title>
        <authorList>
            <person name="Venturi V."/>
        </authorList>
    </citation>
    <scope>NUCLEOTIDE SEQUENCE [LARGE SCALE GENOMIC DNA]</scope>
    <source>
        <strain evidence="3 4">AG1002</strain>
    </source>
</reference>
<protein>
    <submittedName>
        <fullName evidence="3">Uncharacterized protein</fullName>
    </submittedName>
</protein>
<evidence type="ECO:0000313" key="3">
    <source>
        <dbReference type="EMBL" id="RED00353.1"/>
    </source>
</evidence>
<name>A0A3D9EB50_ECTOL</name>
<accession>A0A3D9EB50</accession>
<keyword evidence="2" id="KW-1133">Transmembrane helix</keyword>
<dbReference type="AlphaFoldDB" id="A0A3D9EB50"/>
<gene>
    <name evidence="3" type="ORF">DFO60_4507</name>
</gene>